<evidence type="ECO:0000256" key="7">
    <source>
        <dbReference type="ARBA" id="ARBA00022833"/>
    </source>
</evidence>
<evidence type="ECO:0000256" key="3">
    <source>
        <dbReference type="ARBA" id="ARBA00005984"/>
    </source>
</evidence>
<dbReference type="Proteomes" id="UP001597178">
    <property type="component" value="Unassembled WGS sequence"/>
</dbReference>
<dbReference type="Gene3D" id="1.10.60.40">
    <property type="match status" value="1"/>
</dbReference>
<feature type="region of interest" description="Disordered" evidence="10">
    <location>
        <begin position="27"/>
        <end position="51"/>
    </location>
</feature>
<comment type="caution">
    <text evidence="12">The sequence shown here is derived from an EMBL/GenBank/DDBJ whole genome shotgun (WGS) entry which is preliminary data.</text>
</comment>
<comment type="cofactor">
    <cofactor evidence="1">
        <name>Mg(2+)</name>
        <dbReference type="ChEBI" id="CHEBI:18420"/>
    </cofactor>
</comment>
<evidence type="ECO:0000313" key="13">
    <source>
        <dbReference type="Proteomes" id="UP001597178"/>
    </source>
</evidence>
<dbReference type="Gene3D" id="3.40.720.10">
    <property type="entry name" value="Alkaline Phosphatase, subunit A"/>
    <property type="match status" value="1"/>
</dbReference>
<keyword evidence="4" id="KW-0597">Phosphoprotein</keyword>
<keyword evidence="6" id="KW-0378">Hydrolase</keyword>
<dbReference type="PROSITE" id="PS00123">
    <property type="entry name" value="ALKALINE_PHOSPHATASE"/>
    <property type="match status" value="1"/>
</dbReference>
<keyword evidence="7" id="KW-0862">Zinc</keyword>
<comment type="similarity">
    <text evidence="3 9">Belongs to the alkaline phosphatase family.</text>
</comment>
<dbReference type="SMART" id="SM00098">
    <property type="entry name" value="alkPPc"/>
    <property type="match status" value="1"/>
</dbReference>
<evidence type="ECO:0000256" key="11">
    <source>
        <dbReference type="SAM" id="SignalP"/>
    </source>
</evidence>
<dbReference type="SUPFAM" id="SSF53649">
    <property type="entry name" value="Alkaline phosphatase-like"/>
    <property type="match status" value="1"/>
</dbReference>
<protein>
    <submittedName>
        <fullName evidence="12">Alkaline phosphatase</fullName>
    </submittedName>
</protein>
<evidence type="ECO:0000256" key="8">
    <source>
        <dbReference type="ARBA" id="ARBA00022842"/>
    </source>
</evidence>
<keyword evidence="13" id="KW-1185">Reference proteome</keyword>
<proteinExistence type="inferred from homology"/>
<dbReference type="InterPro" id="IPR001952">
    <property type="entry name" value="Alkaline_phosphatase"/>
</dbReference>
<dbReference type="PANTHER" id="PTHR11596">
    <property type="entry name" value="ALKALINE PHOSPHATASE"/>
    <property type="match status" value="1"/>
</dbReference>
<organism evidence="12 13">
    <name type="scientific">Lentibacillus salinarum</name>
    <dbReference type="NCBI Taxonomy" id="446820"/>
    <lineage>
        <taxon>Bacteria</taxon>
        <taxon>Bacillati</taxon>
        <taxon>Bacillota</taxon>
        <taxon>Bacilli</taxon>
        <taxon>Bacillales</taxon>
        <taxon>Bacillaceae</taxon>
        <taxon>Lentibacillus</taxon>
    </lineage>
</organism>
<keyword evidence="5" id="KW-0479">Metal-binding</keyword>
<evidence type="ECO:0000256" key="6">
    <source>
        <dbReference type="ARBA" id="ARBA00022801"/>
    </source>
</evidence>
<evidence type="ECO:0000256" key="5">
    <source>
        <dbReference type="ARBA" id="ARBA00022723"/>
    </source>
</evidence>
<evidence type="ECO:0000256" key="10">
    <source>
        <dbReference type="SAM" id="MobiDB-lite"/>
    </source>
</evidence>
<reference evidence="13" key="1">
    <citation type="journal article" date="2019" name="Int. J. Syst. Evol. Microbiol.">
        <title>The Global Catalogue of Microorganisms (GCM) 10K type strain sequencing project: providing services to taxonomists for standard genome sequencing and annotation.</title>
        <authorList>
            <consortium name="The Broad Institute Genomics Platform"/>
            <consortium name="The Broad Institute Genome Sequencing Center for Infectious Disease"/>
            <person name="Wu L."/>
            <person name="Ma J."/>
        </authorList>
    </citation>
    <scope>NUCLEOTIDE SEQUENCE [LARGE SCALE GENOMIC DNA]</scope>
    <source>
        <strain evidence="13">CCUG 54822</strain>
    </source>
</reference>
<dbReference type="CDD" id="cd16012">
    <property type="entry name" value="ALP"/>
    <property type="match status" value="1"/>
</dbReference>
<gene>
    <name evidence="12" type="ORF">ACFQ4A_09755</name>
</gene>
<evidence type="ECO:0000256" key="1">
    <source>
        <dbReference type="ARBA" id="ARBA00001946"/>
    </source>
</evidence>
<sequence length="462" mass="48576">MFRKAGVVALSAGLLLTAGATGVMAGGSPDWAGPPDWAGGPGGPPDNGNGNQKVENVIYMIPDGFNADYATNYRMYKDEEAVWDEHMKGMFTTYSADSSITDSAAAGTAMATGEKTDNGVIGLNPEGNELETILEASADEGMASGLVATSTITHATPASFASHVEDRNNETAIAPQLLAGEVDVLLGGGKNNFLPESEGGNQETDNLIAQAEEQGYELVETQDALLDSEIDIEDGEKLLGLFADDALAPEMHRDNTEEPSLAEMTESAIGNLEQDDDGFFLMVEGSQIDWAGHANDAAWAMQDTEAFEAAVEEAIEFAEDDGETLVVVGGDHETGGMTVGAGENADMNVNPSVLKDVTATGDHMASELNDDRSNVNEVIETYTNFELSEAEAQTIQQADDAALAINTIIGDQALIGWTSTNHTGVDIPVYAYGPQADKFTGYLDNTDLPKIMAGALGVELGE</sequence>
<dbReference type="Pfam" id="PF00245">
    <property type="entry name" value="Alk_phosphatase"/>
    <property type="match status" value="1"/>
</dbReference>
<dbReference type="EMBL" id="JBHTNH010000020">
    <property type="protein sequence ID" value="MFD1361938.1"/>
    <property type="molecule type" value="Genomic_DNA"/>
</dbReference>
<dbReference type="PRINTS" id="PR00113">
    <property type="entry name" value="ALKPHPHTASE"/>
</dbReference>
<dbReference type="PANTHER" id="PTHR11596:SF5">
    <property type="entry name" value="ALKALINE PHOSPHATASE"/>
    <property type="match status" value="1"/>
</dbReference>
<evidence type="ECO:0000256" key="4">
    <source>
        <dbReference type="ARBA" id="ARBA00022553"/>
    </source>
</evidence>
<comment type="cofactor">
    <cofactor evidence="2">
        <name>Zn(2+)</name>
        <dbReference type="ChEBI" id="CHEBI:29105"/>
    </cofactor>
</comment>
<name>A0ABW3ZUP1_9BACI</name>
<evidence type="ECO:0000313" key="12">
    <source>
        <dbReference type="EMBL" id="MFD1361938.1"/>
    </source>
</evidence>
<keyword evidence="11" id="KW-0732">Signal</keyword>
<feature type="compositionally biased region" description="Low complexity" evidence="10">
    <location>
        <begin position="27"/>
        <end position="38"/>
    </location>
</feature>
<feature type="signal peptide" evidence="11">
    <location>
        <begin position="1"/>
        <end position="25"/>
    </location>
</feature>
<dbReference type="RefSeq" id="WP_382399987.1">
    <property type="nucleotide sequence ID" value="NZ_JBHTNH010000020.1"/>
</dbReference>
<keyword evidence="8" id="KW-0460">Magnesium</keyword>
<evidence type="ECO:0000256" key="9">
    <source>
        <dbReference type="RuleBase" id="RU003946"/>
    </source>
</evidence>
<accession>A0ABW3ZUP1</accession>
<dbReference type="InterPro" id="IPR018299">
    <property type="entry name" value="Alkaline_phosphatase_AS"/>
</dbReference>
<feature type="chain" id="PRO_5047147967" evidence="11">
    <location>
        <begin position="26"/>
        <end position="462"/>
    </location>
</feature>
<dbReference type="InterPro" id="IPR017850">
    <property type="entry name" value="Alkaline_phosphatase_core_sf"/>
</dbReference>
<evidence type="ECO:0000256" key="2">
    <source>
        <dbReference type="ARBA" id="ARBA00001947"/>
    </source>
</evidence>